<evidence type="ECO:0000313" key="4">
    <source>
        <dbReference type="EMBL" id="SFK05448.1"/>
    </source>
</evidence>
<organism evidence="4 5">
    <name type="scientific">Candidatus Pantoea symbiotica</name>
    <dbReference type="NCBI Taxonomy" id="1884370"/>
    <lineage>
        <taxon>Bacteria</taxon>
        <taxon>Pseudomonadati</taxon>
        <taxon>Pseudomonadota</taxon>
        <taxon>Gammaproteobacteria</taxon>
        <taxon>Enterobacterales</taxon>
        <taxon>Erwiniaceae</taxon>
        <taxon>Pantoea</taxon>
    </lineage>
</organism>
<gene>
    <name evidence="4" type="ORF">SAMN05518863_104148</name>
</gene>
<comment type="caution">
    <text evidence="4">The sequence shown here is derived from an EMBL/GenBank/DDBJ whole genome shotgun (WGS) entry which is preliminary data.</text>
</comment>
<evidence type="ECO:0000256" key="1">
    <source>
        <dbReference type="ARBA" id="ARBA00022729"/>
    </source>
</evidence>
<dbReference type="InterPro" id="IPR036275">
    <property type="entry name" value="YdgH-like_sf"/>
</dbReference>
<accession>A0A1I3WD30</accession>
<evidence type="ECO:0000313" key="5">
    <source>
        <dbReference type="Proteomes" id="UP000198841"/>
    </source>
</evidence>
<keyword evidence="5" id="KW-1185">Reference proteome</keyword>
<dbReference type="InterPro" id="IPR010854">
    <property type="entry name" value="YdgH/BhsA/McbA-like_dom"/>
</dbReference>
<dbReference type="PANTHER" id="PTHR34156">
    <property type="entry name" value="OUTER MEMBRANE PROTEIN-RELATED-RELATED"/>
    <property type="match status" value="1"/>
</dbReference>
<sequence length="90" mass="9399">MKRRYAVLTAALLATASFSTLAAQPVSATQAQNLQSAGTVSISGVRGTLDDATRHLSQKAQEEGASGYRVIGVQTPGDSSLWSGTAEIYR</sequence>
<dbReference type="SUPFAM" id="SSF159871">
    <property type="entry name" value="YdgH-like"/>
    <property type="match status" value="1"/>
</dbReference>
<evidence type="ECO:0000259" key="3">
    <source>
        <dbReference type="Pfam" id="PF07338"/>
    </source>
</evidence>
<name>A0A1I3WD30_9GAMM</name>
<keyword evidence="1 2" id="KW-0732">Signal</keyword>
<proteinExistence type="predicted"/>
<feature type="domain" description="YdgH/BhsA/McbA-like" evidence="3">
    <location>
        <begin position="34"/>
        <end position="90"/>
    </location>
</feature>
<dbReference type="RefSeq" id="WP_008107875.1">
    <property type="nucleotide sequence ID" value="NZ_FOSD01000004.1"/>
</dbReference>
<feature type="chain" id="PRO_5047276266" description="YdgH/BhsA/McbA-like domain-containing protein" evidence="2">
    <location>
        <begin position="23"/>
        <end position="90"/>
    </location>
</feature>
<dbReference type="InterPro" id="IPR051096">
    <property type="entry name" value="BhsA/McbA_stress_biofilm_assoc"/>
</dbReference>
<dbReference type="Proteomes" id="UP000198841">
    <property type="component" value="Unassembled WGS sequence"/>
</dbReference>
<dbReference type="Gene3D" id="3.30.1660.10">
    <property type="entry name" value="Flavin-binding protein dodecin"/>
    <property type="match status" value="1"/>
</dbReference>
<evidence type="ECO:0000256" key="2">
    <source>
        <dbReference type="SAM" id="SignalP"/>
    </source>
</evidence>
<dbReference type="Pfam" id="PF07338">
    <property type="entry name" value="YdgH_BhsA-like"/>
    <property type="match status" value="1"/>
</dbReference>
<dbReference type="InterPro" id="IPR025543">
    <property type="entry name" value="Dodecin-like"/>
</dbReference>
<dbReference type="EMBL" id="FOSD01000004">
    <property type="protein sequence ID" value="SFK05448.1"/>
    <property type="molecule type" value="Genomic_DNA"/>
</dbReference>
<protein>
    <recommendedName>
        <fullName evidence="3">YdgH/BhsA/McbA-like domain-containing protein</fullName>
    </recommendedName>
</protein>
<feature type="signal peptide" evidence="2">
    <location>
        <begin position="1"/>
        <end position="22"/>
    </location>
</feature>
<reference evidence="4 5" key="1">
    <citation type="submission" date="2016-10" db="EMBL/GenBank/DDBJ databases">
        <authorList>
            <person name="Varghese N."/>
            <person name="Submissions S."/>
        </authorList>
    </citation>
    <scope>NUCLEOTIDE SEQUENCE [LARGE SCALE GENOMIC DNA]</scope>
    <source>
        <strain evidence="4 5">YR512</strain>
    </source>
</reference>